<feature type="compositionally biased region" description="Basic and acidic residues" evidence="1">
    <location>
        <begin position="230"/>
        <end position="247"/>
    </location>
</feature>
<dbReference type="Pfam" id="PF24628">
    <property type="entry name" value="DUF7627"/>
    <property type="match status" value="1"/>
</dbReference>
<organism evidence="3 4">
    <name type="scientific">Mesorhabditis spiculigera</name>
    <dbReference type="NCBI Taxonomy" id="96644"/>
    <lineage>
        <taxon>Eukaryota</taxon>
        <taxon>Metazoa</taxon>
        <taxon>Ecdysozoa</taxon>
        <taxon>Nematoda</taxon>
        <taxon>Chromadorea</taxon>
        <taxon>Rhabditida</taxon>
        <taxon>Rhabditina</taxon>
        <taxon>Rhabditomorpha</taxon>
        <taxon>Rhabditoidea</taxon>
        <taxon>Rhabditidae</taxon>
        <taxon>Mesorhabditinae</taxon>
        <taxon>Mesorhabditis</taxon>
    </lineage>
</organism>
<keyword evidence="4" id="KW-1185">Reference proteome</keyword>
<dbReference type="Proteomes" id="UP001177023">
    <property type="component" value="Unassembled WGS sequence"/>
</dbReference>
<sequence length="342" mass="37567">MSSRQPTRRSDADGPRGNSRMFAFMRQSTGPESGVGGGGGGGGARGRGGAVNNSTPIAHNTRSGQGRRQQAAPAEKVEELHDVDEIIAQFSDLTVRGNRSAQQIKANLAACKYLEEMDEDEWMQLSGELVQVAFDEAETDFIVDVIGTLLKHQLFCDVMRAELAQVSASYIMGGKTDHSVPKLFGTLLCATWPRGATRDTEASNPVLFMTMQIVQGWLIVLEQSEQEPIKTHENTQKRDFDHLKDEEASGSEDDGEQEVVVEAEPAEGESASPEIVESCARAVCCIVTTQKRSLWLKWPTLFDQIYQAIRPLITHSKVLSCDTKAELLNTLLILTKSTERRA</sequence>
<name>A0AA36GIJ4_9BILA</name>
<feature type="region of interest" description="Disordered" evidence="1">
    <location>
        <begin position="230"/>
        <end position="272"/>
    </location>
</feature>
<feature type="compositionally biased region" description="Polar residues" evidence="1">
    <location>
        <begin position="52"/>
        <end position="68"/>
    </location>
</feature>
<feature type="compositionally biased region" description="Gly residues" evidence="1">
    <location>
        <begin position="33"/>
        <end position="49"/>
    </location>
</feature>
<comment type="caution">
    <text evidence="3">The sequence shown here is derived from an EMBL/GenBank/DDBJ whole genome shotgun (WGS) entry which is preliminary data.</text>
</comment>
<evidence type="ECO:0000313" key="4">
    <source>
        <dbReference type="Proteomes" id="UP001177023"/>
    </source>
</evidence>
<accession>A0AA36GIJ4</accession>
<evidence type="ECO:0000313" key="3">
    <source>
        <dbReference type="EMBL" id="CAJ0586837.1"/>
    </source>
</evidence>
<dbReference type="InterPro" id="IPR056044">
    <property type="entry name" value="DUF7627"/>
</dbReference>
<feature type="region of interest" description="Disordered" evidence="1">
    <location>
        <begin position="1"/>
        <end position="77"/>
    </location>
</feature>
<dbReference type="EMBL" id="CATQJA010002709">
    <property type="protein sequence ID" value="CAJ0586837.1"/>
    <property type="molecule type" value="Genomic_DNA"/>
</dbReference>
<dbReference type="AlphaFoldDB" id="A0AA36GIJ4"/>
<feature type="compositionally biased region" description="Acidic residues" evidence="1">
    <location>
        <begin position="248"/>
        <end position="267"/>
    </location>
</feature>
<gene>
    <name evidence="3" type="ORF">MSPICULIGERA_LOCUS24819</name>
</gene>
<feature type="domain" description="DUF7627" evidence="2">
    <location>
        <begin position="86"/>
        <end position="341"/>
    </location>
</feature>
<feature type="non-terminal residue" evidence="3">
    <location>
        <position position="342"/>
    </location>
</feature>
<evidence type="ECO:0000259" key="2">
    <source>
        <dbReference type="Pfam" id="PF24628"/>
    </source>
</evidence>
<protein>
    <recommendedName>
        <fullName evidence="2">DUF7627 domain-containing protein</fullName>
    </recommendedName>
</protein>
<proteinExistence type="predicted"/>
<evidence type="ECO:0000256" key="1">
    <source>
        <dbReference type="SAM" id="MobiDB-lite"/>
    </source>
</evidence>
<reference evidence="3" key="1">
    <citation type="submission" date="2023-06" db="EMBL/GenBank/DDBJ databases">
        <authorList>
            <person name="Delattre M."/>
        </authorList>
    </citation>
    <scope>NUCLEOTIDE SEQUENCE</scope>
    <source>
        <strain evidence="3">AF72</strain>
    </source>
</reference>